<evidence type="ECO:0000313" key="2">
    <source>
        <dbReference type="Proteomes" id="UP000241639"/>
    </source>
</evidence>
<sequence>MLHRGNKMWEGHRMTLPEHVGALEDARREQKRYEPPLLSEEMLIEMGRLIEQSYHKQEPIAVTIAGKWDPQQQSGIVVRIDPIEQWLVLQNDEERQLIPFRSVIGVEAIRRED</sequence>
<gene>
    <name evidence="1" type="ORF">C8J48_1775</name>
</gene>
<dbReference type="InterPro" id="IPR014962">
    <property type="entry name" value="YolD"/>
</dbReference>
<dbReference type="Pfam" id="PF08863">
    <property type="entry name" value="YolD"/>
    <property type="match status" value="1"/>
</dbReference>
<organism evidence="1 2">
    <name type="scientific">Desmospora activa DSM 45169</name>
    <dbReference type="NCBI Taxonomy" id="1121389"/>
    <lineage>
        <taxon>Bacteria</taxon>
        <taxon>Bacillati</taxon>
        <taxon>Bacillota</taxon>
        <taxon>Bacilli</taxon>
        <taxon>Bacillales</taxon>
        <taxon>Thermoactinomycetaceae</taxon>
        <taxon>Desmospora</taxon>
    </lineage>
</organism>
<keyword evidence="2" id="KW-1185">Reference proteome</keyword>
<accession>A0A2T4ZBA4</accession>
<evidence type="ECO:0000313" key="1">
    <source>
        <dbReference type="EMBL" id="PTM59172.1"/>
    </source>
</evidence>
<dbReference type="Proteomes" id="UP000241639">
    <property type="component" value="Unassembled WGS sequence"/>
</dbReference>
<dbReference type="AlphaFoldDB" id="A0A2T4ZBA4"/>
<dbReference type="EMBL" id="PZZP01000001">
    <property type="protein sequence ID" value="PTM59172.1"/>
    <property type="molecule type" value="Genomic_DNA"/>
</dbReference>
<protein>
    <submittedName>
        <fullName evidence="1">YolD-like protein</fullName>
    </submittedName>
</protein>
<name>A0A2T4ZBA4_9BACL</name>
<reference evidence="1 2" key="1">
    <citation type="submission" date="2018-04" db="EMBL/GenBank/DDBJ databases">
        <title>Genomic Encyclopedia of Archaeal and Bacterial Type Strains, Phase II (KMG-II): from individual species to whole genera.</title>
        <authorList>
            <person name="Goeker M."/>
        </authorList>
    </citation>
    <scope>NUCLEOTIDE SEQUENCE [LARGE SCALE GENOMIC DNA]</scope>
    <source>
        <strain evidence="1 2">DSM 45169</strain>
    </source>
</reference>
<proteinExistence type="predicted"/>
<comment type="caution">
    <text evidence="1">The sequence shown here is derived from an EMBL/GenBank/DDBJ whole genome shotgun (WGS) entry which is preliminary data.</text>
</comment>